<evidence type="ECO:0000256" key="4">
    <source>
        <dbReference type="ARBA" id="ARBA00019062"/>
    </source>
</evidence>
<gene>
    <name evidence="11" type="ORF">O3M35_010725</name>
</gene>
<dbReference type="Pfam" id="PF09468">
    <property type="entry name" value="RNase_H2-Ydr279"/>
    <property type="match status" value="1"/>
</dbReference>
<dbReference type="Gene3D" id="1.10.20.120">
    <property type="match status" value="1"/>
</dbReference>
<evidence type="ECO:0000256" key="8">
    <source>
        <dbReference type="SAM" id="MobiDB-lite"/>
    </source>
</evidence>
<dbReference type="Gene3D" id="2.20.25.530">
    <property type="match status" value="1"/>
</dbReference>
<dbReference type="InterPro" id="IPR040456">
    <property type="entry name" value="RNase_H2_suB"/>
</dbReference>
<keyword evidence="12" id="KW-1185">Reference proteome</keyword>
<comment type="function">
    <text evidence="6">Non catalytic subunit of RNase H2, an endonuclease that specifically degrades the RNA of RNA:DNA hybrids. Participates in DNA replication, possibly by mediating the removal of lagging-strand Okazaki fragment RNA primers during DNA replication. Mediates the excision of single ribonucleotides from DNA:RNA duplexes.</text>
</comment>
<comment type="subunit">
    <text evidence="3">The RNase H2 complex is a heterotrimer composed of the catalytic subunit RNASEH2A and the non-catalytic subunits RNASEH2B and RNASEH2C.</text>
</comment>
<evidence type="ECO:0000256" key="5">
    <source>
        <dbReference type="ARBA" id="ARBA00023242"/>
    </source>
</evidence>
<dbReference type="GO" id="GO:0006401">
    <property type="term" value="P:RNA catabolic process"/>
    <property type="evidence" value="ECO:0007669"/>
    <property type="project" value="TreeGrafter"/>
</dbReference>
<dbReference type="AlphaFoldDB" id="A0AAW1D2T1"/>
<feature type="compositionally biased region" description="Low complexity" evidence="8">
    <location>
        <begin position="286"/>
        <end position="303"/>
    </location>
</feature>
<evidence type="ECO:0000313" key="12">
    <source>
        <dbReference type="Proteomes" id="UP001461498"/>
    </source>
</evidence>
<evidence type="ECO:0000259" key="10">
    <source>
        <dbReference type="Pfam" id="PF17745"/>
    </source>
</evidence>
<organism evidence="11 12">
    <name type="scientific">Rhynocoris fuscipes</name>
    <dbReference type="NCBI Taxonomy" id="488301"/>
    <lineage>
        <taxon>Eukaryota</taxon>
        <taxon>Metazoa</taxon>
        <taxon>Ecdysozoa</taxon>
        <taxon>Arthropoda</taxon>
        <taxon>Hexapoda</taxon>
        <taxon>Insecta</taxon>
        <taxon>Pterygota</taxon>
        <taxon>Neoptera</taxon>
        <taxon>Paraneoptera</taxon>
        <taxon>Hemiptera</taxon>
        <taxon>Heteroptera</taxon>
        <taxon>Panheteroptera</taxon>
        <taxon>Cimicomorpha</taxon>
        <taxon>Reduviidae</taxon>
        <taxon>Harpactorinae</taxon>
        <taxon>Harpactorini</taxon>
        <taxon>Rhynocoris</taxon>
    </lineage>
</organism>
<comment type="similarity">
    <text evidence="2">Belongs to the RNase H2 subunit B family.</text>
</comment>
<dbReference type="GO" id="GO:0032299">
    <property type="term" value="C:ribonuclease H2 complex"/>
    <property type="evidence" value="ECO:0007669"/>
    <property type="project" value="InterPro"/>
</dbReference>
<sequence>MKKQTVKSSKKNPRSFVFLIKDDIISNEVKSDVLNLIKLRHPKTGDGAYFAINGKVHEILKFSDEKRSYFIDDNVASDGDLYLSTPVDPLFLILSYLIKAKRCCPLDQVLIDEEYPDIEKLLSCININQLYHIADRKGDEELNAFIYNEEKTLIWLRKKLNRIAALLKDKGIHVSSNKAVSANFVKTESHEDPQDSYLRYALGLLAEYLLPELVTKLADFIGLPPEEKKSSLQDENESPNDKRRRNSSVEDDEDNKKIKLEESYESLPSTPTVKTEKKQSAKEQAMAKAAKGSKSISSFFKKK</sequence>
<protein>
    <recommendedName>
        <fullName evidence="4">Ribonuclease H2 subunit B</fullName>
    </recommendedName>
    <alternativeName>
        <fullName evidence="7">Ribonuclease HI subunit B</fullName>
    </alternativeName>
</protein>
<dbReference type="CDD" id="cd09270">
    <property type="entry name" value="RNase_H2-B"/>
    <property type="match status" value="1"/>
</dbReference>
<name>A0AAW1D2T1_9HEMI</name>
<evidence type="ECO:0000256" key="3">
    <source>
        <dbReference type="ARBA" id="ARBA00011277"/>
    </source>
</evidence>
<evidence type="ECO:0000259" key="9">
    <source>
        <dbReference type="Pfam" id="PF09468"/>
    </source>
</evidence>
<dbReference type="Pfam" id="PF17745">
    <property type="entry name" value="Ydr279_N"/>
    <property type="match status" value="1"/>
</dbReference>
<feature type="region of interest" description="Disordered" evidence="8">
    <location>
        <begin position="227"/>
        <end position="303"/>
    </location>
</feature>
<comment type="subcellular location">
    <subcellularLocation>
        <location evidence="1">Nucleus</location>
    </subcellularLocation>
</comment>
<dbReference type="InterPro" id="IPR041195">
    <property type="entry name" value="Rnh202_N"/>
</dbReference>
<dbReference type="PANTHER" id="PTHR13383">
    <property type="entry name" value="RIBONUCLEASE H2 SUBUNIT B"/>
    <property type="match status" value="1"/>
</dbReference>
<keyword evidence="5" id="KW-0539">Nucleus</keyword>
<dbReference type="FunFam" id="1.10.20.120:FF:000002">
    <property type="entry name" value="Ribonuclease H2 subunit B"/>
    <property type="match status" value="1"/>
</dbReference>
<dbReference type="Proteomes" id="UP001461498">
    <property type="component" value="Unassembled WGS sequence"/>
</dbReference>
<reference evidence="11 12" key="1">
    <citation type="submission" date="2022-12" db="EMBL/GenBank/DDBJ databases">
        <title>Chromosome-level genome assembly of true bugs.</title>
        <authorList>
            <person name="Ma L."/>
            <person name="Li H."/>
        </authorList>
    </citation>
    <scope>NUCLEOTIDE SEQUENCE [LARGE SCALE GENOMIC DNA]</scope>
    <source>
        <strain evidence="11">Lab_2022b</strain>
    </source>
</reference>
<evidence type="ECO:0000313" key="11">
    <source>
        <dbReference type="EMBL" id="KAK9504383.1"/>
    </source>
</evidence>
<proteinExistence type="inferred from homology"/>
<evidence type="ECO:0000256" key="6">
    <source>
        <dbReference type="ARBA" id="ARBA00024778"/>
    </source>
</evidence>
<accession>A0AAW1D2T1</accession>
<dbReference type="InterPro" id="IPR019024">
    <property type="entry name" value="RNase_H2_suB_wHTH"/>
</dbReference>
<evidence type="ECO:0000256" key="7">
    <source>
        <dbReference type="ARBA" id="ARBA00033464"/>
    </source>
</evidence>
<evidence type="ECO:0000256" key="2">
    <source>
        <dbReference type="ARBA" id="ARBA00009823"/>
    </source>
</evidence>
<dbReference type="PANTHER" id="PTHR13383:SF11">
    <property type="entry name" value="RIBONUCLEASE H2 SUBUNIT B"/>
    <property type="match status" value="1"/>
</dbReference>
<feature type="domain" description="Rnh202 triple barrel" evidence="10">
    <location>
        <begin position="26"/>
        <end position="88"/>
    </location>
</feature>
<dbReference type="GO" id="GO:0005654">
    <property type="term" value="C:nucleoplasm"/>
    <property type="evidence" value="ECO:0007669"/>
    <property type="project" value="TreeGrafter"/>
</dbReference>
<dbReference type="EMBL" id="JAPXFL010000007">
    <property type="protein sequence ID" value="KAK9504383.1"/>
    <property type="molecule type" value="Genomic_DNA"/>
</dbReference>
<feature type="domain" description="Ribonuclease H2 subunit B wHTH" evidence="9">
    <location>
        <begin position="91"/>
        <end position="217"/>
    </location>
</feature>
<evidence type="ECO:0000256" key="1">
    <source>
        <dbReference type="ARBA" id="ARBA00004123"/>
    </source>
</evidence>
<comment type="caution">
    <text evidence="11">The sequence shown here is derived from an EMBL/GenBank/DDBJ whole genome shotgun (WGS) entry which is preliminary data.</text>
</comment>